<feature type="transmembrane region" description="Helical" evidence="6">
    <location>
        <begin position="179"/>
        <end position="200"/>
    </location>
</feature>
<evidence type="ECO:0000256" key="4">
    <source>
        <dbReference type="ARBA" id="ARBA00022989"/>
    </source>
</evidence>
<dbReference type="InterPro" id="IPR002293">
    <property type="entry name" value="AA/rel_permease1"/>
</dbReference>
<evidence type="ECO:0000313" key="8">
    <source>
        <dbReference type="Proteomes" id="UP000192596"/>
    </source>
</evidence>
<dbReference type="PANTHER" id="PTHR45649:SF5">
    <property type="entry name" value="GABA TRANSPORTER (EUROFUNG)-RELATED"/>
    <property type="match status" value="1"/>
</dbReference>
<dbReference type="InParanoid" id="A0A1V8SKK0"/>
<dbReference type="PANTHER" id="PTHR45649">
    <property type="entry name" value="AMINO-ACID PERMEASE BAT1"/>
    <property type="match status" value="1"/>
</dbReference>
<evidence type="ECO:0000256" key="2">
    <source>
        <dbReference type="ARBA" id="ARBA00022448"/>
    </source>
</evidence>
<dbReference type="STRING" id="1507870.A0A1V8SKK0"/>
<reference evidence="8" key="1">
    <citation type="submission" date="2017-03" db="EMBL/GenBank/DDBJ databases">
        <title>Genomes of endolithic fungi from Antarctica.</title>
        <authorList>
            <person name="Coleine C."/>
            <person name="Masonjones S."/>
            <person name="Stajich J.E."/>
        </authorList>
    </citation>
    <scope>NUCLEOTIDE SEQUENCE [LARGE SCALE GENOMIC DNA]</scope>
    <source>
        <strain evidence="8">CCFEE 5527</strain>
    </source>
</reference>
<gene>
    <name evidence="7" type="ORF">B0A48_14466</name>
</gene>
<keyword evidence="8" id="KW-1185">Reference proteome</keyword>
<accession>A0A1V8SKK0</accession>
<feature type="transmembrane region" description="Helical" evidence="6">
    <location>
        <begin position="346"/>
        <end position="369"/>
    </location>
</feature>
<feature type="transmembrane region" description="Helical" evidence="6">
    <location>
        <begin position="136"/>
        <end position="159"/>
    </location>
</feature>
<dbReference type="Gene3D" id="1.20.1740.10">
    <property type="entry name" value="Amino acid/polyamine transporter I"/>
    <property type="match status" value="1"/>
</dbReference>
<feature type="transmembrane region" description="Helical" evidence="6">
    <location>
        <begin position="253"/>
        <end position="270"/>
    </location>
</feature>
<evidence type="ECO:0000256" key="6">
    <source>
        <dbReference type="SAM" id="Phobius"/>
    </source>
</evidence>
<protein>
    <recommendedName>
        <fullName evidence="9">Amino acid transporter</fullName>
    </recommendedName>
</protein>
<evidence type="ECO:0000256" key="5">
    <source>
        <dbReference type="ARBA" id="ARBA00023136"/>
    </source>
</evidence>
<feature type="transmembrane region" description="Helical" evidence="6">
    <location>
        <begin position="500"/>
        <end position="521"/>
    </location>
</feature>
<feature type="transmembrane region" description="Helical" evidence="6">
    <location>
        <begin position="424"/>
        <end position="442"/>
    </location>
</feature>
<dbReference type="Proteomes" id="UP000192596">
    <property type="component" value="Unassembled WGS sequence"/>
</dbReference>
<sequence length="539" mass="59163">MDDSRLRQRGVTELDEFHQSKNETNVYQEERSQSGSPSGVIDVTHAVRARQLDRFIGFLPILSFAATLLGSWESLSATFVAGLYNGGPVALVWGCLMSVIGALALSSSIAEMASIIPVAGAQYHWTARYAPGASNFFGLMQGWLTVFGWLALVAVPPYFSATLIEGLVILNYPDWVPKQWHGTLLMWASMVAPVVLNMYGRWIIPPLEILGMVLHLLLLPVFVIIMVCLAPRSSPSFVFTTFVGDQSGYTNNGVMFSLGLLTAAYAMVGFDGPLHMSEEVRNSKVNVPKAMVLGTLINGIMAFGWVITLLFTMGDIEAALSTPTGYPIIEIFYQATGSLAATNTMMAFLMIAGYVSLFGCFASVSRLVWAFARDNGLPFASFFVYVSPTLKIPTRALGLVVVVVVLLSFIELGSLAAFNALTSLSTLALYVSYVLPVLFFMIHKLRGREVLWGPFRMAKVFPAPFGEIFAIFVNMFAIAWGVYIVIFLPWPSTVPVTLQTLNWSGPVFGFVMLLALLDWFISGRKRFVAPHKVLQEDVE</sequence>
<feature type="transmembrane region" description="Helical" evidence="6">
    <location>
        <begin position="90"/>
        <end position="116"/>
    </location>
</feature>
<feature type="transmembrane region" description="Helical" evidence="6">
    <location>
        <begin position="58"/>
        <end position="84"/>
    </location>
</feature>
<dbReference type="GO" id="GO:0016020">
    <property type="term" value="C:membrane"/>
    <property type="evidence" value="ECO:0007669"/>
    <property type="project" value="UniProtKB-SubCell"/>
</dbReference>
<feature type="transmembrane region" description="Helical" evidence="6">
    <location>
        <begin position="212"/>
        <end position="233"/>
    </location>
</feature>
<dbReference type="GO" id="GO:0022857">
    <property type="term" value="F:transmembrane transporter activity"/>
    <property type="evidence" value="ECO:0007669"/>
    <property type="project" value="InterPro"/>
</dbReference>
<feature type="transmembrane region" description="Helical" evidence="6">
    <location>
        <begin position="463"/>
        <end position="488"/>
    </location>
</feature>
<keyword evidence="4 6" id="KW-1133">Transmembrane helix</keyword>
<comment type="caution">
    <text evidence="7">The sequence shown here is derived from an EMBL/GenBank/DDBJ whole genome shotgun (WGS) entry which is preliminary data.</text>
</comment>
<name>A0A1V8SKK0_9PEZI</name>
<dbReference type="Pfam" id="PF13520">
    <property type="entry name" value="AA_permease_2"/>
    <property type="match status" value="1"/>
</dbReference>
<evidence type="ECO:0008006" key="9">
    <source>
        <dbReference type="Google" id="ProtNLM"/>
    </source>
</evidence>
<feature type="transmembrane region" description="Helical" evidence="6">
    <location>
        <begin position="396"/>
        <end position="418"/>
    </location>
</feature>
<evidence type="ECO:0000256" key="3">
    <source>
        <dbReference type="ARBA" id="ARBA00022692"/>
    </source>
</evidence>
<keyword evidence="5 6" id="KW-0472">Membrane</keyword>
<proteinExistence type="predicted"/>
<dbReference type="OrthoDB" id="3257095at2759"/>
<dbReference type="AlphaFoldDB" id="A0A1V8SKK0"/>
<keyword evidence="2" id="KW-0813">Transport</keyword>
<comment type="subcellular location">
    <subcellularLocation>
        <location evidence="1">Membrane</location>
        <topology evidence="1">Multi-pass membrane protein</topology>
    </subcellularLocation>
</comment>
<dbReference type="PIRSF" id="PIRSF006060">
    <property type="entry name" value="AA_transporter"/>
    <property type="match status" value="1"/>
</dbReference>
<organism evidence="7 8">
    <name type="scientific">Cryoendolithus antarcticus</name>
    <dbReference type="NCBI Taxonomy" id="1507870"/>
    <lineage>
        <taxon>Eukaryota</taxon>
        <taxon>Fungi</taxon>
        <taxon>Dikarya</taxon>
        <taxon>Ascomycota</taxon>
        <taxon>Pezizomycotina</taxon>
        <taxon>Dothideomycetes</taxon>
        <taxon>Dothideomycetidae</taxon>
        <taxon>Cladosporiales</taxon>
        <taxon>Cladosporiaceae</taxon>
        <taxon>Cryoendolithus</taxon>
    </lineage>
</organism>
<dbReference type="EMBL" id="NAJO01000038">
    <property type="protein sequence ID" value="OQN99696.1"/>
    <property type="molecule type" value="Genomic_DNA"/>
</dbReference>
<evidence type="ECO:0000256" key="1">
    <source>
        <dbReference type="ARBA" id="ARBA00004141"/>
    </source>
</evidence>
<evidence type="ECO:0000313" key="7">
    <source>
        <dbReference type="EMBL" id="OQN99696.1"/>
    </source>
</evidence>
<keyword evidence="3 6" id="KW-0812">Transmembrane</keyword>
<feature type="transmembrane region" description="Helical" evidence="6">
    <location>
        <begin position="291"/>
        <end position="313"/>
    </location>
</feature>